<gene>
    <name evidence="1" type="ORF">NEISICOT_03102</name>
</gene>
<evidence type="ECO:0000313" key="2">
    <source>
        <dbReference type="Proteomes" id="UP000005365"/>
    </source>
</evidence>
<reference evidence="1" key="1">
    <citation type="submission" date="2009-07" db="EMBL/GenBank/DDBJ databases">
        <authorList>
            <person name="Weinstock G."/>
            <person name="Sodergren E."/>
            <person name="Clifton S."/>
            <person name="Fulton L."/>
            <person name="Fulton B."/>
            <person name="Courtney L."/>
            <person name="Fronick C."/>
            <person name="Harrison M."/>
            <person name="Strong C."/>
            <person name="Farmer C."/>
            <person name="Delahaunty K."/>
            <person name="Markovic C."/>
            <person name="Hall O."/>
            <person name="Minx P."/>
            <person name="Tomlinson C."/>
            <person name="Mitreva M."/>
            <person name="Nelson J."/>
            <person name="Hou S."/>
            <person name="Wollam A."/>
            <person name="Pepin K.H."/>
            <person name="Johnson M."/>
            <person name="Bhonagiri V."/>
            <person name="Nash W.E."/>
            <person name="Warren W."/>
            <person name="Chinwalla A."/>
            <person name="Mardis E.R."/>
            <person name="Wilson R.K."/>
        </authorList>
    </citation>
    <scope>NUCLEOTIDE SEQUENCE [LARGE SCALE GENOMIC DNA]</scope>
    <source>
        <strain evidence="1">ATCC 29256</strain>
    </source>
</reference>
<organism evidence="1 2">
    <name type="scientific">Neisseria sicca ATCC 29256</name>
    <dbReference type="NCBI Taxonomy" id="547045"/>
    <lineage>
        <taxon>Bacteria</taxon>
        <taxon>Pseudomonadati</taxon>
        <taxon>Pseudomonadota</taxon>
        <taxon>Betaproteobacteria</taxon>
        <taxon>Neisseriales</taxon>
        <taxon>Neisseriaceae</taxon>
        <taxon>Neisseria</taxon>
    </lineage>
</organism>
<proteinExistence type="predicted"/>
<dbReference type="AlphaFoldDB" id="C6M977"/>
<accession>C6M977</accession>
<sequence length="49" mass="5658">MASEGWGRLKKLKSVFQTAFVCLYFRFGFEIPSLFENELNLLRIVSITG</sequence>
<dbReference type="Proteomes" id="UP000005365">
    <property type="component" value="Unassembled WGS sequence"/>
</dbReference>
<name>C6M977_NEISI</name>
<keyword evidence="2" id="KW-1185">Reference proteome</keyword>
<comment type="caution">
    <text evidence="1">The sequence shown here is derived from an EMBL/GenBank/DDBJ whole genome shotgun (WGS) entry which is preliminary data.</text>
</comment>
<dbReference type="EMBL" id="ACKO02000026">
    <property type="protein sequence ID" value="EET43128.1"/>
    <property type="molecule type" value="Genomic_DNA"/>
</dbReference>
<protein>
    <submittedName>
        <fullName evidence="1">Uncharacterized protein</fullName>
    </submittedName>
</protein>
<evidence type="ECO:0000313" key="1">
    <source>
        <dbReference type="EMBL" id="EET43128.1"/>
    </source>
</evidence>